<name>A0AAW2VMZ1_SESRA</name>
<dbReference type="Pfam" id="PF02992">
    <property type="entry name" value="Transposase_21"/>
    <property type="match status" value="1"/>
</dbReference>
<comment type="caution">
    <text evidence="1">The sequence shown here is derived from an EMBL/GenBank/DDBJ whole genome shotgun (WGS) entry which is preliminary data.</text>
</comment>
<sequence length="121" mass="13743">MTSIWNTTNFVETLGTIQPKSENPAARSPRMPSLGTCRLLPIYREKPRNVRLRLFAQTGLRRTDSIIVLIYVGPLSLRGYNLPPGMCMSFEYMFLTMVISGPSNAKHLIDVYLEPLIEELL</sequence>
<proteinExistence type="predicted"/>
<accession>A0AAW2VMZ1</accession>
<dbReference type="AlphaFoldDB" id="A0AAW2VMZ1"/>
<evidence type="ECO:0000313" key="1">
    <source>
        <dbReference type="EMBL" id="KAL0430476.1"/>
    </source>
</evidence>
<organism evidence="1">
    <name type="scientific">Sesamum radiatum</name>
    <name type="common">Black benniseed</name>
    <dbReference type="NCBI Taxonomy" id="300843"/>
    <lineage>
        <taxon>Eukaryota</taxon>
        <taxon>Viridiplantae</taxon>
        <taxon>Streptophyta</taxon>
        <taxon>Embryophyta</taxon>
        <taxon>Tracheophyta</taxon>
        <taxon>Spermatophyta</taxon>
        <taxon>Magnoliopsida</taxon>
        <taxon>eudicotyledons</taxon>
        <taxon>Gunneridae</taxon>
        <taxon>Pentapetalae</taxon>
        <taxon>asterids</taxon>
        <taxon>lamiids</taxon>
        <taxon>Lamiales</taxon>
        <taxon>Pedaliaceae</taxon>
        <taxon>Sesamum</taxon>
    </lineage>
</organism>
<protein>
    <submittedName>
        <fullName evidence="1">Uncharacterized protein</fullName>
    </submittedName>
</protein>
<dbReference type="EMBL" id="JACGWJ010000003">
    <property type="protein sequence ID" value="KAL0430476.1"/>
    <property type="molecule type" value="Genomic_DNA"/>
</dbReference>
<dbReference type="InterPro" id="IPR004242">
    <property type="entry name" value="Transposase_21"/>
</dbReference>
<reference evidence="1" key="2">
    <citation type="journal article" date="2024" name="Plant">
        <title>Genomic evolution and insights into agronomic trait innovations of Sesamum species.</title>
        <authorList>
            <person name="Miao H."/>
            <person name="Wang L."/>
            <person name="Qu L."/>
            <person name="Liu H."/>
            <person name="Sun Y."/>
            <person name="Le M."/>
            <person name="Wang Q."/>
            <person name="Wei S."/>
            <person name="Zheng Y."/>
            <person name="Lin W."/>
            <person name="Duan Y."/>
            <person name="Cao H."/>
            <person name="Xiong S."/>
            <person name="Wang X."/>
            <person name="Wei L."/>
            <person name="Li C."/>
            <person name="Ma Q."/>
            <person name="Ju M."/>
            <person name="Zhao R."/>
            <person name="Li G."/>
            <person name="Mu C."/>
            <person name="Tian Q."/>
            <person name="Mei H."/>
            <person name="Zhang T."/>
            <person name="Gao T."/>
            <person name="Zhang H."/>
        </authorList>
    </citation>
    <scope>NUCLEOTIDE SEQUENCE</scope>
    <source>
        <tissue evidence="1">Leaf</tissue>
    </source>
</reference>
<reference evidence="1" key="1">
    <citation type="submission" date="2020-06" db="EMBL/GenBank/DDBJ databases">
        <authorList>
            <person name="Li T."/>
            <person name="Hu X."/>
            <person name="Zhang T."/>
            <person name="Song X."/>
            <person name="Zhang H."/>
            <person name="Dai N."/>
            <person name="Sheng W."/>
            <person name="Hou X."/>
            <person name="Wei L."/>
        </authorList>
    </citation>
    <scope>NUCLEOTIDE SEQUENCE</scope>
    <source>
        <strain evidence="1">G02</strain>
        <tissue evidence="1">Leaf</tissue>
    </source>
</reference>
<gene>
    <name evidence="1" type="ORF">Sradi_0673600</name>
</gene>